<proteinExistence type="inferred from homology"/>
<dbReference type="EC" id="2.7.4.16" evidence="1"/>
<feature type="binding site" evidence="1">
    <location>
        <position position="52"/>
    </location>
    <ligand>
        <name>Mg(2+)</name>
        <dbReference type="ChEBI" id="CHEBI:18420"/>
        <label>1</label>
    </ligand>
</feature>
<keyword evidence="1" id="KW-0479">Metal-binding</keyword>
<dbReference type="Gene3D" id="3.30.1330.10">
    <property type="entry name" value="PurM-like, N-terminal domain"/>
    <property type="match status" value="1"/>
</dbReference>
<feature type="binding site" evidence="1">
    <location>
        <position position="53"/>
    </location>
    <ligand>
        <name>Mg(2+)</name>
        <dbReference type="ChEBI" id="CHEBI:18420"/>
        <label>2</label>
    </ligand>
</feature>
<dbReference type="PANTHER" id="PTHR30270:SF0">
    <property type="entry name" value="THIAMINE-MONOPHOSPHATE KINASE"/>
    <property type="match status" value="1"/>
</dbReference>
<dbReference type="InterPro" id="IPR006283">
    <property type="entry name" value="ThiL-like"/>
</dbReference>
<comment type="pathway">
    <text evidence="1">Cofactor biosynthesis; thiamine diphosphate biosynthesis; thiamine diphosphate from thiamine phosphate: step 1/1.</text>
</comment>
<dbReference type="InterPro" id="IPR036676">
    <property type="entry name" value="PurM-like_C_sf"/>
</dbReference>
<dbReference type="HAMAP" id="MF_02128">
    <property type="entry name" value="TMP_kinase"/>
    <property type="match status" value="1"/>
</dbReference>
<keyword evidence="1" id="KW-0067">ATP-binding</keyword>
<accession>A0ABP8YTK2</accession>
<feature type="binding site" evidence="1">
    <location>
        <position position="37"/>
    </location>
    <ligand>
        <name>Mg(2+)</name>
        <dbReference type="ChEBI" id="CHEBI:18420"/>
        <label>4</label>
    </ligand>
</feature>
<organism evidence="4 5">
    <name type="scientific">Isoptericola chiayiensis</name>
    <dbReference type="NCBI Taxonomy" id="579446"/>
    <lineage>
        <taxon>Bacteria</taxon>
        <taxon>Bacillati</taxon>
        <taxon>Actinomycetota</taxon>
        <taxon>Actinomycetes</taxon>
        <taxon>Micrococcales</taxon>
        <taxon>Promicromonosporaceae</taxon>
        <taxon>Isoptericola</taxon>
    </lineage>
</organism>
<comment type="caution">
    <text evidence="1">Lacks conserved residue(s) required for the propagation of feature annotation.</text>
</comment>
<keyword evidence="1" id="KW-0784">Thiamine biosynthesis</keyword>
<keyword evidence="1" id="KW-0460">Magnesium</keyword>
<keyword evidence="1" id="KW-0808">Transferase</keyword>
<dbReference type="CDD" id="cd02194">
    <property type="entry name" value="ThiL"/>
    <property type="match status" value="1"/>
</dbReference>
<dbReference type="NCBIfam" id="TIGR01379">
    <property type="entry name" value="thiL"/>
    <property type="match status" value="1"/>
</dbReference>
<dbReference type="Proteomes" id="UP001500956">
    <property type="component" value="Unassembled WGS sequence"/>
</dbReference>
<feature type="binding site" evidence="1">
    <location>
        <position position="53"/>
    </location>
    <ligand>
        <name>Mg(2+)</name>
        <dbReference type="ChEBI" id="CHEBI:18420"/>
        <label>1</label>
    </ligand>
</feature>
<dbReference type="RefSeq" id="WP_343037589.1">
    <property type="nucleotide sequence ID" value="NZ_BAABID010000017.1"/>
</dbReference>
<feature type="region of interest" description="Disordered" evidence="2">
    <location>
        <begin position="323"/>
        <end position="344"/>
    </location>
</feature>
<sequence>MTDPTLRVRDLDETELLARIVPLLPSGEGIDVGPGDDAAVVRAADGRFVVTTDVLVERRHFRREWSTGYDVGHRAAVQNLADVAAMGARPTSMVVSLVMPDDLPVQWVTDFARGLADAAPPAVVVGGDLSGGDVVMVSVTVHGDLEGRAPVLRSGARPGDVLAHAGTLGASAAGLDLLTSGAASPDDGAPGVSNARSPFVAAFLRPDSPVAAGPAAARAGATAMLDVSDGLLRDAGRLALASGTDLDLSEGALMLDVTALVPAAVEVAMATDDPDGAGRARTWVLSGGEDHGLLATFPAEVADRGLPDGFRVIGDVRTPGAAGPRVLLDGEEPEAATGWDHFRP</sequence>
<evidence type="ECO:0000259" key="3">
    <source>
        <dbReference type="Pfam" id="PF00586"/>
    </source>
</evidence>
<feature type="binding site" evidence="1">
    <location>
        <position position="226"/>
    </location>
    <ligand>
        <name>Mg(2+)</name>
        <dbReference type="ChEBI" id="CHEBI:18420"/>
        <label>3</label>
    </ligand>
</feature>
<keyword evidence="1" id="KW-0547">Nucleotide-binding</keyword>
<name>A0ABP8YTK2_9MICO</name>
<feature type="binding site" evidence="1">
    <location>
        <position position="128"/>
    </location>
    <ligand>
        <name>Mg(2+)</name>
        <dbReference type="ChEBI" id="CHEBI:18420"/>
        <label>1</label>
    </ligand>
</feature>
<comment type="catalytic activity">
    <reaction evidence="1">
        <text>thiamine phosphate + ATP = thiamine diphosphate + ADP</text>
        <dbReference type="Rhea" id="RHEA:15913"/>
        <dbReference type="ChEBI" id="CHEBI:30616"/>
        <dbReference type="ChEBI" id="CHEBI:37575"/>
        <dbReference type="ChEBI" id="CHEBI:58937"/>
        <dbReference type="ChEBI" id="CHEBI:456216"/>
        <dbReference type="EC" id="2.7.4.16"/>
    </reaction>
</comment>
<dbReference type="GO" id="GO:0016301">
    <property type="term" value="F:kinase activity"/>
    <property type="evidence" value="ECO:0007669"/>
    <property type="project" value="UniProtKB-KW"/>
</dbReference>
<dbReference type="Pfam" id="PF00586">
    <property type="entry name" value="AIRS"/>
    <property type="match status" value="1"/>
</dbReference>
<dbReference type="PANTHER" id="PTHR30270">
    <property type="entry name" value="THIAMINE-MONOPHOSPHATE KINASE"/>
    <property type="match status" value="1"/>
</dbReference>
<feature type="binding site" evidence="1">
    <location>
        <position position="228"/>
    </location>
    <ligand>
        <name>ATP</name>
        <dbReference type="ChEBI" id="CHEBI:30616"/>
    </ligand>
</feature>
<gene>
    <name evidence="1" type="primary">thiL</name>
    <name evidence="4" type="ORF">GCM10023216_29540</name>
</gene>
<feature type="binding site" evidence="1">
    <location>
        <position position="51"/>
    </location>
    <ligand>
        <name>Mg(2+)</name>
        <dbReference type="ChEBI" id="CHEBI:18420"/>
        <label>4</label>
    </ligand>
</feature>
<dbReference type="InterPro" id="IPR036921">
    <property type="entry name" value="PurM-like_N_sf"/>
</dbReference>
<feature type="binding site" evidence="1">
    <location>
        <position position="229"/>
    </location>
    <ligand>
        <name>Mg(2+)</name>
        <dbReference type="ChEBI" id="CHEBI:18420"/>
        <label>5</label>
    </ligand>
</feature>
<dbReference type="SUPFAM" id="SSF56042">
    <property type="entry name" value="PurM C-terminal domain-like"/>
    <property type="match status" value="1"/>
</dbReference>
<keyword evidence="5" id="KW-1185">Reference proteome</keyword>
<feature type="binding site" evidence="1">
    <location>
        <position position="82"/>
    </location>
    <ligand>
        <name>Mg(2+)</name>
        <dbReference type="ChEBI" id="CHEBI:18420"/>
        <label>2</label>
    </ligand>
</feature>
<comment type="function">
    <text evidence="1">Catalyzes the ATP-dependent phosphorylation of thiamine-monophosphate (TMP) to form thiamine-pyrophosphate (TPP), the active form of vitamin B1.</text>
</comment>
<keyword evidence="1 4" id="KW-0418">Kinase</keyword>
<feature type="binding site" evidence="1">
    <location>
        <position position="289"/>
    </location>
    <ligand>
        <name>substrate</name>
    </ligand>
</feature>
<feature type="binding site" evidence="1">
    <location>
        <position position="60"/>
    </location>
    <ligand>
        <name>substrate</name>
    </ligand>
</feature>
<evidence type="ECO:0000313" key="4">
    <source>
        <dbReference type="EMBL" id="GAA4734923.1"/>
    </source>
</evidence>
<dbReference type="NCBIfam" id="NF004351">
    <property type="entry name" value="PRK05731.1-4"/>
    <property type="match status" value="1"/>
</dbReference>
<feature type="binding site" evidence="1">
    <location>
        <begin position="127"/>
        <end position="128"/>
    </location>
    <ligand>
        <name>ATP</name>
        <dbReference type="ChEBI" id="CHEBI:30616"/>
    </ligand>
</feature>
<evidence type="ECO:0000256" key="2">
    <source>
        <dbReference type="SAM" id="MobiDB-lite"/>
    </source>
</evidence>
<evidence type="ECO:0000313" key="5">
    <source>
        <dbReference type="Proteomes" id="UP001500956"/>
    </source>
</evidence>
<comment type="miscellaneous">
    <text evidence="1">Reaction mechanism of ThiL seems to utilize a direct, inline transfer of the gamma-phosphate of ATP to TMP rather than a phosphorylated enzyme intermediate.</text>
</comment>
<comment type="caution">
    <text evidence="4">The sequence shown here is derived from an EMBL/GenBank/DDBJ whole genome shotgun (WGS) entry which is preliminary data.</text>
</comment>
<feature type="domain" description="PurM-like N-terminal" evidence="3">
    <location>
        <begin position="35"/>
        <end position="143"/>
    </location>
</feature>
<dbReference type="EMBL" id="BAABID010000017">
    <property type="protein sequence ID" value="GAA4734923.1"/>
    <property type="molecule type" value="Genomic_DNA"/>
</dbReference>
<feature type="binding site" evidence="1">
    <location>
        <position position="82"/>
    </location>
    <ligand>
        <name>Mg(2+)</name>
        <dbReference type="ChEBI" id="CHEBI:18420"/>
        <label>4</label>
    </ligand>
</feature>
<reference evidence="5" key="1">
    <citation type="journal article" date="2019" name="Int. J. Syst. Evol. Microbiol.">
        <title>The Global Catalogue of Microorganisms (GCM) 10K type strain sequencing project: providing services to taxonomists for standard genome sequencing and annotation.</title>
        <authorList>
            <consortium name="The Broad Institute Genomics Platform"/>
            <consortium name="The Broad Institute Genome Sequencing Center for Infectious Disease"/>
            <person name="Wu L."/>
            <person name="Ma J."/>
        </authorList>
    </citation>
    <scope>NUCLEOTIDE SEQUENCE [LARGE SCALE GENOMIC DNA]</scope>
    <source>
        <strain evidence="5">JCM 18063</strain>
    </source>
</reference>
<feature type="binding site" evidence="1">
    <location>
        <position position="82"/>
    </location>
    <ligand>
        <name>Mg(2+)</name>
        <dbReference type="ChEBI" id="CHEBI:18420"/>
        <label>3</label>
    </ligand>
</feature>
<dbReference type="Gene3D" id="3.90.650.10">
    <property type="entry name" value="PurM-like C-terminal domain"/>
    <property type="match status" value="1"/>
</dbReference>
<dbReference type="PIRSF" id="PIRSF005303">
    <property type="entry name" value="Thiam_monoph_kin"/>
    <property type="match status" value="1"/>
</dbReference>
<feature type="binding site" evidence="1">
    <location>
        <position position="339"/>
    </location>
    <ligand>
        <name>substrate</name>
    </ligand>
</feature>
<evidence type="ECO:0000256" key="1">
    <source>
        <dbReference type="HAMAP-Rule" id="MF_02128"/>
    </source>
</evidence>
<feature type="binding site" evidence="1">
    <location>
        <position position="37"/>
    </location>
    <ligand>
        <name>Mg(2+)</name>
        <dbReference type="ChEBI" id="CHEBI:18420"/>
        <label>3</label>
    </ligand>
</feature>
<comment type="similarity">
    <text evidence="1">Belongs to the thiamine-monophosphate kinase family.</text>
</comment>
<dbReference type="SUPFAM" id="SSF55326">
    <property type="entry name" value="PurM N-terminal domain-like"/>
    <property type="match status" value="1"/>
</dbReference>
<feature type="binding site" evidence="1">
    <location>
        <position position="153"/>
    </location>
    <ligand>
        <name>ATP</name>
        <dbReference type="ChEBI" id="CHEBI:30616"/>
    </ligand>
</feature>
<protein>
    <recommendedName>
        <fullName evidence="1">Thiamine-monophosphate kinase</fullName>
        <shortName evidence="1">TMP kinase</shortName>
        <shortName evidence="1">Thiamine-phosphate kinase</shortName>
        <ecNumber evidence="1">2.7.4.16</ecNumber>
    </recommendedName>
</protein>
<dbReference type="InterPro" id="IPR016188">
    <property type="entry name" value="PurM-like_N"/>
</dbReference>